<proteinExistence type="predicted"/>
<dbReference type="InterPro" id="IPR001680">
    <property type="entry name" value="WD40_rpt"/>
</dbReference>
<dbReference type="GO" id="GO:0004197">
    <property type="term" value="F:cysteine-type endopeptidase activity"/>
    <property type="evidence" value="ECO:0007669"/>
    <property type="project" value="InterPro"/>
</dbReference>
<organism evidence="5 6">
    <name type="scientific">Streptomyces variegatus</name>
    <dbReference type="NCBI Taxonomy" id="284040"/>
    <lineage>
        <taxon>Bacteria</taxon>
        <taxon>Bacillati</taxon>
        <taxon>Actinomycetota</taxon>
        <taxon>Actinomycetes</taxon>
        <taxon>Kitasatosporales</taxon>
        <taxon>Streptomycetaceae</taxon>
        <taxon>Streptomyces</taxon>
    </lineage>
</organism>
<dbReference type="CDD" id="cd00200">
    <property type="entry name" value="WD40"/>
    <property type="match status" value="1"/>
</dbReference>
<dbReference type="InterPro" id="IPR036322">
    <property type="entry name" value="WD40_repeat_dom_sf"/>
</dbReference>
<gene>
    <name evidence="5" type="ORF">UK15_08420</name>
</gene>
<sequence length="1331" mass="144006">MGYVRVLAEASYDPPAHDVARAIDRWANQTGLGEHDVVVLYFAGHGVRGEDRHYLLCANSEPGLWSTALATEDLARPLVNSALGHLLVILDTCYAGAGIGEIAVHAHELAHTRRGTAGRCLLAAARGKEAAAENVFVEALAEAIGQPRAGAYQEFIGVREATERVNQYLRLRQARQHARHAVVDSDGQDPFFLNPAHIPGLPVDELDVATLDRLRRSQHGHFDSRGRGVEHAGEKGDHFSGRRRALSELVRFLSGGRHDRKARVVTGAPGSGKSALLGRLWALSDPGHPVHTTHGSRPGRPALPVVPLHARRATAQALVTELSGALGLPHPDRDDVLRALGERERPIAVLIDALDEAGTAGDAAEGARIARELLQPLSVLPAVRLVVGTRRPLIPALGRAVDVIDLDRPEYIGPDDVRAYARSLLLDEHDPESLSPYRDREALAAAVAAGIAARAGGSYLVARMTARALVHGQITVDPTRPGWQDALPSDADQAFAAYLDRFGPHRARVERLLRPLAYAQGAGLPWSTVWAPVAEALSGMPCPQEDLQWLHEHAGAYIVEAAAPGGSVFRLFHETMAEYLRRPGGDADAHRAIGEALTALARTSGSRSAEPDWSAAPAYVREHLATHAAAGGALDLLIDDPGFLVHAAPAPLLRALEAVTTDEAHRIARLYRTSAAVHAPADTRARRQILSVDAARHGDRHLARRLAADERWRVTWATGSLVSSAHQATLRGHEELVQQVSYMDVDGRPVAVSVGDDSAVVKWDLLDRQEIDRTYLDSGWLASVHCVELDGRPHAVVGTAHHTVVILSLDDLAVSGELHGHEGYVMAIAHYRHEDGLRLVTASADGSVRVWDPARLEQVAVLGDDMDHVSAVRCLFHDGLPHALVGSWDGAVRLWNLADLSLTAELEPGHVDALDYCRVDDRLRVLVAGRWGEVEMWDLFSGERVAELVGPTVESGTSLDHCTIGGIPHVLIGCDDGTIRLWDLARRAEAAKVTGHTSAVTSIACFDIGGRPHACTTSGDDTVRIWDLADALTAETPVGHTDWVDDVKLVESGEGHLRALSASRDYTVRLWDTETGAEACRLDARVGWPRSITLLTVDGRTYAGIGHTEGALLWDLQDHTDVFASWSPEVGDGGFFTVRGSHYAALSAGVKPIEIWDAEKREKLWVVSSVTDWTCQAVLDSTGPSPLLLLGTRSGRVEVWDFDARTRLTTLEGHTDHISALVVVPVDGRPHLLTGSWDGTIGVWDLPGLTPRTFLREHAERVTAISPFTVHGRSHAVTGGWDRTLLTWDLETLRVVDRLHLPLEVESTHVRDGLLLVGAKNEVIALQGPCS</sequence>
<dbReference type="SUPFAM" id="SSF52540">
    <property type="entry name" value="P-loop containing nucleoside triphosphate hydrolases"/>
    <property type="match status" value="1"/>
</dbReference>
<evidence type="ECO:0000256" key="3">
    <source>
        <dbReference type="PROSITE-ProRule" id="PRU00221"/>
    </source>
</evidence>
<dbReference type="PROSITE" id="PS00678">
    <property type="entry name" value="WD_REPEATS_1"/>
    <property type="match status" value="3"/>
</dbReference>
<feature type="domain" description="Peptidase C14 caspase" evidence="4">
    <location>
        <begin position="12"/>
        <end position="169"/>
    </location>
</feature>
<reference evidence="6" key="1">
    <citation type="submission" date="2015-02" db="EMBL/GenBank/DDBJ databases">
        <authorList>
            <person name="Ju K.-S."/>
            <person name="Doroghazi J.R."/>
            <person name="Metcalf W."/>
        </authorList>
    </citation>
    <scope>NUCLEOTIDE SEQUENCE [LARGE SCALE GENOMIC DNA]</scope>
    <source>
        <strain evidence="6">NRRL B-16380</strain>
    </source>
</reference>
<dbReference type="SUPFAM" id="SSF52129">
    <property type="entry name" value="Caspase-like"/>
    <property type="match status" value="1"/>
</dbReference>
<keyword evidence="6" id="KW-1185">Reference proteome</keyword>
<dbReference type="SUPFAM" id="SSF50978">
    <property type="entry name" value="WD40 repeat-like"/>
    <property type="match status" value="1"/>
</dbReference>
<dbReference type="InterPro" id="IPR027417">
    <property type="entry name" value="P-loop_NTPase"/>
</dbReference>
<dbReference type="Pfam" id="PF00656">
    <property type="entry name" value="Peptidase_C14"/>
    <property type="match status" value="1"/>
</dbReference>
<dbReference type="PANTHER" id="PTHR22847">
    <property type="entry name" value="WD40 REPEAT PROTEIN"/>
    <property type="match status" value="1"/>
</dbReference>
<dbReference type="Pfam" id="PF00400">
    <property type="entry name" value="WD40"/>
    <property type="match status" value="6"/>
</dbReference>
<dbReference type="STRING" id="284040.UK15_08420"/>
<dbReference type="InterPro" id="IPR019775">
    <property type="entry name" value="WD40_repeat_CS"/>
</dbReference>
<comment type="caution">
    <text evidence="5">The sequence shown here is derived from an EMBL/GenBank/DDBJ whole genome shotgun (WGS) entry which is preliminary data.</text>
</comment>
<feature type="repeat" description="WD" evidence="3">
    <location>
        <begin position="993"/>
        <end position="1036"/>
    </location>
</feature>
<dbReference type="EMBL" id="JYJH01000004">
    <property type="protein sequence ID" value="KJK40347.1"/>
    <property type="molecule type" value="Genomic_DNA"/>
</dbReference>
<dbReference type="Gene3D" id="3.40.50.1460">
    <property type="match status" value="1"/>
</dbReference>
<dbReference type="SUPFAM" id="SSF50998">
    <property type="entry name" value="Quinoprotein alcohol dehydrogenase-like"/>
    <property type="match status" value="1"/>
</dbReference>
<dbReference type="InterPro" id="IPR029030">
    <property type="entry name" value="Caspase-like_dom_sf"/>
</dbReference>
<evidence type="ECO:0000256" key="1">
    <source>
        <dbReference type="ARBA" id="ARBA00022574"/>
    </source>
</evidence>
<accession>A0A0M2GR56</accession>
<evidence type="ECO:0000259" key="4">
    <source>
        <dbReference type="Pfam" id="PF00656"/>
    </source>
</evidence>
<dbReference type="SMART" id="SM00320">
    <property type="entry name" value="WD40"/>
    <property type="match status" value="9"/>
</dbReference>
<feature type="repeat" description="WD" evidence="3">
    <location>
        <begin position="818"/>
        <end position="852"/>
    </location>
</feature>
<evidence type="ECO:0000256" key="2">
    <source>
        <dbReference type="ARBA" id="ARBA00022737"/>
    </source>
</evidence>
<protein>
    <recommendedName>
        <fullName evidence="4">Peptidase C14 caspase domain-containing protein</fullName>
    </recommendedName>
</protein>
<dbReference type="PANTHER" id="PTHR22847:SF637">
    <property type="entry name" value="WD REPEAT DOMAIN 5B"/>
    <property type="match status" value="1"/>
</dbReference>
<dbReference type="PROSITE" id="PS50294">
    <property type="entry name" value="WD_REPEATS_REGION"/>
    <property type="match status" value="2"/>
</dbReference>
<name>A0A0M2GR56_9ACTN</name>
<dbReference type="InterPro" id="IPR015943">
    <property type="entry name" value="WD40/YVTN_repeat-like_dom_sf"/>
</dbReference>
<evidence type="ECO:0000313" key="6">
    <source>
        <dbReference type="Proteomes" id="UP000034786"/>
    </source>
</evidence>
<dbReference type="InterPro" id="IPR011047">
    <property type="entry name" value="Quinoprotein_ADH-like_sf"/>
</dbReference>
<feature type="repeat" description="WD" evidence="3">
    <location>
        <begin position="1037"/>
        <end position="1081"/>
    </location>
</feature>
<dbReference type="Gene3D" id="2.130.10.10">
    <property type="entry name" value="YVTN repeat-like/Quinoprotein amine dehydrogenase"/>
    <property type="match status" value="3"/>
</dbReference>
<dbReference type="GO" id="GO:0006508">
    <property type="term" value="P:proteolysis"/>
    <property type="evidence" value="ECO:0007669"/>
    <property type="project" value="InterPro"/>
</dbReference>
<keyword evidence="1 3" id="KW-0853">WD repeat</keyword>
<keyword evidence="2" id="KW-0677">Repeat</keyword>
<dbReference type="InterPro" id="IPR011600">
    <property type="entry name" value="Pept_C14_caspase"/>
</dbReference>
<evidence type="ECO:0000313" key="5">
    <source>
        <dbReference type="EMBL" id="KJK40347.1"/>
    </source>
</evidence>
<dbReference type="PROSITE" id="PS50082">
    <property type="entry name" value="WD_REPEATS_2"/>
    <property type="match status" value="4"/>
</dbReference>
<dbReference type="PATRIC" id="fig|284040.3.peg.4978"/>
<dbReference type="Proteomes" id="UP000034786">
    <property type="component" value="Unassembled WGS sequence"/>
</dbReference>
<dbReference type="PRINTS" id="PR00320">
    <property type="entry name" value="GPROTEINBRPT"/>
</dbReference>
<feature type="repeat" description="WD" evidence="3">
    <location>
        <begin position="1211"/>
        <end position="1246"/>
    </location>
</feature>
<dbReference type="InterPro" id="IPR020472">
    <property type="entry name" value="WD40_PAC1"/>
</dbReference>